<evidence type="ECO:0000313" key="7">
    <source>
        <dbReference type="EMBL" id="CAI8014620.1"/>
    </source>
</evidence>
<evidence type="ECO:0000256" key="6">
    <source>
        <dbReference type="RuleBase" id="RU361216"/>
    </source>
</evidence>
<dbReference type="PRINTS" id="PR00173">
    <property type="entry name" value="EDTRNSPORT"/>
</dbReference>
<protein>
    <recommendedName>
        <fullName evidence="6">Amino acid transporter</fullName>
    </recommendedName>
</protein>
<comment type="subcellular location">
    <subcellularLocation>
        <location evidence="1 6">Membrane</location>
        <topology evidence="1 6">Multi-pass membrane protein</topology>
    </subcellularLocation>
</comment>
<keyword evidence="3 6" id="KW-0812">Transmembrane</keyword>
<dbReference type="InterPro" id="IPR001991">
    <property type="entry name" value="Na-dicarboxylate_symporter"/>
</dbReference>
<dbReference type="InterPro" id="IPR036458">
    <property type="entry name" value="Na:dicarbo_symporter_sf"/>
</dbReference>
<dbReference type="PANTHER" id="PTHR11958:SF63">
    <property type="entry name" value="AMINO ACID TRANSPORTER"/>
    <property type="match status" value="1"/>
</dbReference>
<evidence type="ECO:0000313" key="8">
    <source>
        <dbReference type="Proteomes" id="UP001174909"/>
    </source>
</evidence>
<name>A0AA35WHM1_GEOBA</name>
<dbReference type="SUPFAM" id="SSF118215">
    <property type="entry name" value="Proton glutamate symport protein"/>
    <property type="match status" value="1"/>
</dbReference>
<keyword evidence="4 6" id="KW-1133">Transmembrane helix</keyword>
<keyword evidence="2 6" id="KW-0813">Transport</keyword>
<evidence type="ECO:0000256" key="5">
    <source>
        <dbReference type="ARBA" id="ARBA00023136"/>
    </source>
</evidence>
<evidence type="ECO:0000256" key="1">
    <source>
        <dbReference type="ARBA" id="ARBA00004141"/>
    </source>
</evidence>
<sequence length="271" mass="30217">MSSSNGGTKTFTIPFRPGTCFPDNLIVAMFKQTQTVYTEETVTSWSKCLSLNNETFTNCSAAVETVESLDLDCSNATRTERRVELGTREGTNVLGIIVFTVAFSMFLSRQGERGRPVVEAIATLNEVIMSIVRLVMWFSPVGIASIIMGELLKVEDFVGLVQQIGLYMVTVLLGLFIHGCITLPLLFLVLTRSNPIKLVRHTAQALLTAFGTSSRFVNCFPFCAYSTVLSRYPYPPLLYSKPFHGWYYEPVFLSPFSFRVFPSSPFSLSFP</sequence>
<gene>
    <name evidence="7" type="ORF">GBAR_LOCUS9122</name>
</gene>
<reference evidence="7" key="1">
    <citation type="submission" date="2023-03" db="EMBL/GenBank/DDBJ databases">
        <authorList>
            <person name="Steffen K."/>
            <person name="Cardenas P."/>
        </authorList>
    </citation>
    <scope>NUCLEOTIDE SEQUENCE</scope>
</reference>
<comment type="similarity">
    <text evidence="6">Belongs to the dicarboxylate/amino acid:cation symporter (DAACS) (TC 2.A.23) family.</text>
</comment>
<dbReference type="InterPro" id="IPR050746">
    <property type="entry name" value="DAACS"/>
</dbReference>
<evidence type="ECO:0000256" key="3">
    <source>
        <dbReference type="ARBA" id="ARBA00022692"/>
    </source>
</evidence>
<evidence type="ECO:0000256" key="4">
    <source>
        <dbReference type="ARBA" id="ARBA00022989"/>
    </source>
</evidence>
<feature type="non-terminal residue" evidence="7">
    <location>
        <position position="1"/>
    </location>
</feature>
<feature type="transmembrane region" description="Helical" evidence="6">
    <location>
        <begin position="164"/>
        <end position="190"/>
    </location>
</feature>
<comment type="caution">
    <text evidence="6">Lacks conserved residue(s) required for the propagation of feature annotation.</text>
</comment>
<dbReference type="Proteomes" id="UP001174909">
    <property type="component" value="Unassembled WGS sequence"/>
</dbReference>
<organism evidence="7 8">
    <name type="scientific">Geodia barretti</name>
    <name type="common">Barrett's horny sponge</name>
    <dbReference type="NCBI Taxonomy" id="519541"/>
    <lineage>
        <taxon>Eukaryota</taxon>
        <taxon>Metazoa</taxon>
        <taxon>Porifera</taxon>
        <taxon>Demospongiae</taxon>
        <taxon>Heteroscleromorpha</taxon>
        <taxon>Tetractinellida</taxon>
        <taxon>Astrophorina</taxon>
        <taxon>Geodiidae</taxon>
        <taxon>Geodia</taxon>
    </lineage>
</organism>
<dbReference type="GO" id="GO:0005313">
    <property type="term" value="F:L-glutamate transmembrane transporter activity"/>
    <property type="evidence" value="ECO:0007669"/>
    <property type="project" value="TreeGrafter"/>
</dbReference>
<dbReference type="GO" id="GO:0015501">
    <property type="term" value="F:glutamate:sodium symporter activity"/>
    <property type="evidence" value="ECO:0007669"/>
    <property type="project" value="TreeGrafter"/>
</dbReference>
<accession>A0AA35WHM1</accession>
<keyword evidence="5 6" id="KW-0472">Membrane</keyword>
<dbReference type="AlphaFoldDB" id="A0AA35WHM1"/>
<evidence type="ECO:0000256" key="2">
    <source>
        <dbReference type="ARBA" id="ARBA00022448"/>
    </source>
</evidence>
<dbReference type="EMBL" id="CASHTH010001377">
    <property type="protein sequence ID" value="CAI8014620.1"/>
    <property type="molecule type" value="Genomic_DNA"/>
</dbReference>
<proteinExistence type="inferred from homology"/>
<dbReference type="GO" id="GO:0005886">
    <property type="term" value="C:plasma membrane"/>
    <property type="evidence" value="ECO:0007669"/>
    <property type="project" value="TreeGrafter"/>
</dbReference>
<keyword evidence="6" id="KW-0769">Symport</keyword>
<keyword evidence="8" id="KW-1185">Reference proteome</keyword>
<dbReference type="GO" id="GO:0015175">
    <property type="term" value="F:neutral L-amino acid transmembrane transporter activity"/>
    <property type="evidence" value="ECO:0007669"/>
    <property type="project" value="TreeGrafter"/>
</dbReference>
<dbReference type="Pfam" id="PF00375">
    <property type="entry name" value="SDF"/>
    <property type="match status" value="1"/>
</dbReference>
<comment type="caution">
    <text evidence="7">The sequence shown here is derived from an EMBL/GenBank/DDBJ whole genome shotgun (WGS) entry which is preliminary data.</text>
</comment>
<dbReference type="Gene3D" id="1.10.3860.10">
    <property type="entry name" value="Sodium:dicarboxylate symporter"/>
    <property type="match status" value="1"/>
</dbReference>
<dbReference type="PANTHER" id="PTHR11958">
    <property type="entry name" value="SODIUM/DICARBOXYLATE SYMPORTER-RELATED"/>
    <property type="match status" value="1"/>
</dbReference>
<feature type="transmembrane region" description="Helical" evidence="6">
    <location>
        <begin position="127"/>
        <end position="152"/>
    </location>
</feature>